<reference evidence="2 3" key="1">
    <citation type="submission" date="2019-12" db="EMBL/GenBank/DDBJ databases">
        <authorList>
            <person name="Alioto T."/>
            <person name="Alioto T."/>
            <person name="Gomez Garrido J."/>
        </authorList>
    </citation>
    <scope>NUCLEOTIDE SEQUENCE [LARGE SCALE GENOMIC DNA]</scope>
</reference>
<dbReference type="AlphaFoldDB" id="A0A8S0R708"/>
<dbReference type="OrthoDB" id="446723at2759"/>
<dbReference type="Gramene" id="OE9A072211T2">
    <property type="protein sequence ID" value="OE9A072211C2"/>
    <property type="gene ID" value="OE9A072211"/>
</dbReference>
<evidence type="ECO:0000313" key="2">
    <source>
        <dbReference type="EMBL" id="CAA2974092.1"/>
    </source>
</evidence>
<protein>
    <submittedName>
        <fullName evidence="2">Uncharacterized protein</fullName>
    </submittedName>
</protein>
<evidence type="ECO:0000313" key="3">
    <source>
        <dbReference type="Proteomes" id="UP000594638"/>
    </source>
</evidence>
<keyword evidence="3" id="KW-1185">Reference proteome</keyword>
<keyword evidence="1" id="KW-1133">Transmembrane helix</keyword>
<gene>
    <name evidence="2" type="ORF">OLEA9_A072211</name>
</gene>
<evidence type="ECO:0000256" key="1">
    <source>
        <dbReference type="SAM" id="Phobius"/>
    </source>
</evidence>
<sequence length="218" mass="24951">MNYLLYAPTSPKSPHSSLYVSLSFCLYIYICTYTYIQSLFSSLQQSKLKIGVLIQLYRRGDVINDGEASIFPAESTKYKVIMDGTTGLLLSDPFSHHENVNVLKLSTLPGNEIVAMYIRYPMANLHCFIPMETRRISGKYISYSLSWLSTSKSISWDMTTQVMASHRERQVITILMQILKLHTSVSKRAMRLSKKTSSYMVNCWEWSVFRSCSPFAST</sequence>
<dbReference type="EMBL" id="CACTIH010002144">
    <property type="protein sequence ID" value="CAA2974092.1"/>
    <property type="molecule type" value="Genomic_DNA"/>
</dbReference>
<feature type="transmembrane region" description="Helical" evidence="1">
    <location>
        <begin position="20"/>
        <end position="40"/>
    </location>
</feature>
<proteinExistence type="predicted"/>
<keyword evidence="1" id="KW-0812">Transmembrane</keyword>
<accession>A0A8S0R708</accession>
<comment type="caution">
    <text evidence="2">The sequence shown here is derived from an EMBL/GenBank/DDBJ whole genome shotgun (WGS) entry which is preliminary data.</text>
</comment>
<organism evidence="2 3">
    <name type="scientific">Olea europaea subsp. europaea</name>
    <dbReference type="NCBI Taxonomy" id="158383"/>
    <lineage>
        <taxon>Eukaryota</taxon>
        <taxon>Viridiplantae</taxon>
        <taxon>Streptophyta</taxon>
        <taxon>Embryophyta</taxon>
        <taxon>Tracheophyta</taxon>
        <taxon>Spermatophyta</taxon>
        <taxon>Magnoliopsida</taxon>
        <taxon>eudicotyledons</taxon>
        <taxon>Gunneridae</taxon>
        <taxon>Pentapetalae</taxon>
        <taxon>asterids</taxon>
        <taxon>lamiids</taxon>
        <taxon>Lamiales</taxon>
        <taxon>Oleaceae</taxon>
        <taxon>Oleeae</taxon>
        <taxon>Olea</taxon>
    </lineage>
</organism>
<dbReference type="Proteomes" id="UP000594638">
    <property type="component" value="Unassembled WGS sequence"/>
</dbReference>
<name>A0A8S0R708_OLEEU</name>
<keyword evidence="1" id="KW-0472">Membrane</keyword>